<evidence type="ECO:0000256" key="2">
    <source>
        <dbReference type="ARBA" id="ARBA00012438"/>
    </source>
</evidence>
<name>A0ABV9FFH4_9BACL</name>
<comment type="caution">
    <text evidence="12">The sequence shown here is derived from an EMBL/GenBank/DDBJ whole genome shotgun (WGS) entry which is preliminary data.</text>
</comment>
<accession>A0ABV9FFH4</accession>
<organism evidence="12 13">
    <name type="scientific">Cohnella hongkongensis</name>
    <dbReference type="NCBI Taxonomy" id="178337"/>
    <lineage>
        <taxon>Bacteria</taxon>
        <taxon>Bacillati</taxon>
        <taxon>Bacillota</taxon>
        <taxon>Bacilli</taxon>
        <taxon>Bacillales</taxon>
        <taxon>Paenibacillaceae</taxon>
        <taxon>Cohnella</taxon>
    </lineage>
</organism>
<sequence length="605" mass="68219">MAPASSFGETSPPESGWQPFQPKMIQDEQAYWIRIPLPDVQLDNPNLQIRNFANMKVYDQGKVRDEYVQSEADKRTKNGFSWRFVPLPAPLSDEVFTLVVYSKHFPVESRILLGDRADLVDRIFRQDIDNLILGSLLLFSSLIGVGLYASQRDSLYLYFALLAFSGGYGTLVCNHLFMLLWGSPLPGHFQDGFLPFGAYAFAGALSRLYPELAVRTLRVFKGLLLAYASLTFLCGLLRFDLYVQAIVGFAPLFLAILGVAYWVMRAAYRARRDAESVWILAGFLSLMTIAAIHMYRFSFFAYLPEEVKSLLRWMNRLPVDLLFWGLFAFVVCLIRVIVHRYTAMHRQLTEFNRSLEHAVQTRTAQLRERKEQLESAHESLGASLREQAEALAEAMRLEERHRITGSIHDTVGHTLSATIIQLEAAKRLISHDHSLAEEKLGAAQGLVRTGLEDIRRAVRMLREDDSFYDLAGSLGALFRDAEQSGGCVFRYEPLSLPTDLGTVQKRVVFQMLQQGIHLGTKRSADRPCEFRLDMQSDDESIRIRFVHLNAPKPPGAELEFGLNTVAERAATIGGQLSGENDSDGFALKLTLPLRSHDSFAMHTLG</sequence>
<dbReference type="Proteomes" id="UP001596028">
    <property type="component" value="Unassembled WGS sequence"/>
</dbReference>
<feature type="transmembrane region" description="Helical" evidence="10">
    <location>
        <begin position="321"/>
        <end position="338"/>
    </location>
</feature>
<evidence type="ECO:0000256" key="10">
    <source>
        <dbReference type="SAM" id="Phobius"/>
    </source>
</evidence>
<keyword evidence="6 12" id="KW-0418">Kinase</keyword>
<feature type="transmembrane region" description="Helical" evidence="10">
    <location>
        <begin position="222"/>
        <end position="239"/>
    </location>
</feature>
<keyword evidence="10" id="KW-0812">Transmembrane</keyword>
<keyword evidence="10" id="KW-1133">Transmembrane helix</keyword>
<feature type="transmembrane region" description="Helical" evidence="10">
    <location>
        <begin position="131"/>
        <end position="149"/>
    </location>
</feature>
<keyword evidence="13" id="KW-1185">Reference proteome</keyword>
<feature type="transmembrane region" description="Helical" evidence="10">
    <location>
        <begin position="193"/>
        <end position="210"/>
    </location>
</feature>
<gene>
    <name evidence="12" type="ORF">ACFO3S_20830</name>
</gene>
<comment type="catalytic activity">
    <reaction evidence="1">
        <text>ATP + protein L-histidine = ADP + protein N-phospho-L-histidine.</text>
        <dbReference type="EC" id="2.7.13.3"/>
    </reaction>
</comment>
<dbReference type="Gene3D" id="6.10.250.2870">
    <property type="match status" value="1"/>
</dbReference>
<dbReference type="EC" id="2.7.13.3" evidence="2"/>
<keyword evidence="10" id="KW-0472">Membrane</keyword>
<evidence type="ECO:0000259" key="11">
    <source>
        <dbReference type="Pfam" id="PF07730"/>
    </source>
</evidence>
<feature type="region of interest" description="Disordered" evidence="9">
    <location>
        <begin position="1"/>
        <end position="20"/>
    </location>
</feature>
<feature type="domain" description="Signal transduction histidine kinase subgroup 3 dimerisation and phosphoacceptor" evidence="11">
    <location>
        <begin position="399"/>
        <end position="465"/>
    </location>
</feature>
<evidence type="ECO:0000256" key="1">
    <source>
        <dbReference type="ARBA" id="ARBA00000085"/>
    </source>
</evidence>
<feature type="transmembrane region" description="Helical" evidence="10">
    <location>
        <begin position="156"/>
        <end position="181"/>
    </location>
</feature>
<dbReference type="GO" id="GO:0016301">
    <property type="term" value="F:kinase activity"/>
    <property type="evidence" value="ECO:0007669"/>
    <property type="project" value="UniProtKB-KW"/>
</dbReference>
<evidence type="ECO:0000256" key="7">
    <source>
        <dbReference type="ARBA" id="ARBA00022840"/>
    </source>
</evidence>
<keyword evidence="4" id="KW-0808">Transferase</keyword>
<dbReference type="InterPro" id="IPR011712">
    <property type="entry name" value="Sig_transdc_His_kin_sub3_dim/P"/>
</dbReference>
<evidence type="ECO:0000256" key="5">
    <source>
        <dbReference type="ARBA" id="ARBA00022741"/>
    </source>
</evidence>
<dbReference type="PANTHER" id="PTHR24421">
    <property type="entry name" value="NITRATE/NITRITE SENSOR PROTEIN NARX-RELATED"/>
    <property type="match status" value="1"/>
</dbReference>
<evidence type="ECO:0000313" key="12">
    <source>
        <dbReference type="EMBL" id="MFC4600701.1"/>
    </source>
</evidence>
<dbReference type="Pfam" id="PF07730">
    <property type="entry name" value="HisKA_3"/>
    <property type="match status" value="1"/>
</dbReference>
<feature type="transmembrane region" description="Helical" evidence="10">
    <location>
        <begin position="245"/>
        <end position="264"/>
    </location>
</feature>
<evidence type="ECO:0000256" key="9">
    <source>
        <dbReference type="SAM" id="MobiDB-lite"/>
    </source>
</evidence>
<keyword evidence="5" id="KW-0547">Nucleotide-binding</keyword>
<keyword evidence="8" id="KW-0902">Two-component regulatory system</keyword>
<feature type="transmembrane region" description="Helical" evidence="10">
    <location>
        <begin position="276"/>
        <end position="301"/>
    </location>
</feature>
<dbReference type="InterPro" id="IPR050482">
    <property type="entry name" value="Sensor_HK_TwoCompSys"/>
</dbReference>
<proteinExistence type="predicted"/>
<evidence type="ECO:0000256" key="6">
    <source>
        <dbReference type="ARBA" id="ARBA00022777"/>
    </source>
</evidence>
<evidence type="ECO:0000256" key="8">
    <source>
        <dbReference type="ARBA" id="ARBA00023012"/>
    </source>
</evidence>
<protein>
    <recommendedName>
        <fullName evidence="2">histidine kinase</fullName>
        <ecNumber evidence="2">2.7.13.3</ecNumber>
    </recommendedName>
</protein>
<evidence type="ECO:0000313" key="13">
    <source>
        <dbReference type="Proteomes" id="UP001596028"/>
    </source>
</evidence>
<evidence type="ECO:0000256" key="4">
    <source>
        <dbReference type="ARBA" id="ARBA00022679"/>
    </source>
</evidence>
<dbReference type="PANTHER" id="PTHR24421:SF10">
    <property type="entry name" value="NITRATE_NITRITE SENSOR PROTEIN NARQ"/>
    <property type="match status" value="1"/>
</dbReference>
<dbReference type="EMBL" id="JBHSEP010000018">
    <property type="protein sequence ID" value="MFC4600701.1"/>
    <property type="molecule type" value="Genomic_DNA"/>
</dbReference>
<evidence type="ECO:0000256" key="3">
    <source>
        <dbReference type="ARBA" id="ARBA00022553"/>
    </source>
</evidence>
<keyword evidence="7" id="KW-0067">ATP-binding</keyword>
<reference evidence="13" key="1">
    <citation type="journal article" date="2019" name="Int. J. Syst. Evol. Microbiol.">
        <title>The Global Catalogue of Microorganisms (GCM) 10K type strain sequencing project: providing services to taxonomists for standard genome sequencing and annotation.</title>
        <authorList>
            <consortium name="The Broad Institute Genomics Platform"/>
            <consortium name="The Broad Institute Genome Sequencing Center for Infectious Disease"/>
            <person name="Wu L."/>
            <person name="Ma J."/>
        </authorList>
    </citation>
    <scope>NUCLEOTIDE SEQUENCE [LARGE SCALE GENOMIC DNA]</scope>
    <source>
        <strain evidence="13">CCUG 49571</strain>
    </source>
</reference>
<keyword evidence="3" id="KW-0597">Phosphoprotein</keyword>
<dbReference type="RefSeq" id="WP_378100019.1">
    <property type="nucleotide sequence ID" value="NZ_JBHSEP010000018.1"/>
</dbReference>